<evidence type="ECO:0000256" key="1">
    <source>
        <dbReference type="ARBA" id="ARBA00022679"/>
    </source>
</evidence>
<dbReference type="PANTHER" id="PTHR43861">
    <property type="entry name" value="TRANS-ACONITATE 2-METHYLTRANSFERASE-RELATED"/>
    <property type="match status" value="1"/>
</dbReference>
<dbReference type="InterPro" id="IPR041698">
    <property type="entry name" value="Methyltransf_25"/>
</dbReference>
<dbReference type="Gene3D" id="3.40.50.150">
    <property type="entry name" value="Vaccinia Virus protein VP39"/>
    <property type="match status" value="1"/>
</dbReference>
<dbReference type="SUPFAM" id="SSF53335">
    <property type="entry name" value="S-adenosyl-L-methionine-dependent methyltransferases"/>
    <property type="match status" value="1"/>
</dbReference>
<dbReference type="GO" id="GO:0008168">
    <property type="term" value="F:methyltransferase activity"/>
    <property type="evidence" value="ECO:0007669"/>
    <property type="project" value="UniProtKB-KW"/>
</dbReference>
<dbReference type="Proteomes" id="UP001519342">
    <property type="component" value="Unassembled WGS sequence"/>
</dbReference>
<evidence type="ECO:0000313" key="4">
    <source>
        <dbReference type="Proteomes" id="UP001519342"/>
    </source>
</evidence>
<keyword evidence="1" id="KW-0808">Transferase</keyword>
<evidence type="ECO:0000313" key="3">
    <source>
        <dbReference type="EMBL" id="MBP1927173.1"/>
    </source>
</evidence>
<accession>A0ABS4GHK0</accession>
<comment type="caution">
    <text evidence="3">The sequence shown here is derived from an EMBL/GenBank/DDBJ whole genome shotgun (WGS) entry which is preliminary data.</text>
</comment>
<dbReference type="Gene3D" id="2.20.25.110">
    <property type="entry name" value="S-adenosyl-L-methionine-dependent methyltransferases"/>
    <property type="match status" value="1"/>
</dbReference>
<keyword evidence="3" id="KW-0489">Methyltransferase</keyword>
<organism evidence="3 4">
    <name type="scientific">Sedimentibacter acidaminivorans</name>
    <dbReference type="NCBI Taxonomy" id="913099"/>
    <lineage>
        <taxon>Bacteria</taxon>
        <taxon>Bacillati</taxon>
        <taxon>Bacillota</taxon>
        <taxon>Tissierellia</taxon>
        <taxon>Sedimentibacter</taxon>
    </lineage>
</organism>
<keyword evidence="4" id="KW-1185">Reference proteome</keyword>
<dbReference type="InterPro" id="IPR029063">
    <property type="entry name" value="SAM-dependent_MTases_sf"/>
</dbReference>
<reference evidence="3 4" key="1">
    <citation type="submission" date="2021-03" db="EMBL/GenBank/DDBJ databases">
        <title>Genomic Encyclopedia of Type Strains, Phase IV (KMG-IV): sequencing the most valuable type-strain genomes for metagenomic binning, comparative biology and taxonomic classification.</title>
        <authorList>
            <person name="Goeker M."/>
        </authorList>
    </citation>
    <scope>NUCLEOTIDE SEQUENCE [LARGE SCALE GENOMIC DNA]</scope>
    <source>
        <strain evidence="3 4">DSM 24004</strain>
    </source>
</reference>
<gene>
    <name evidence="3" type="ORF">J2Z76_003046</name>
</gene>
<name>A0ABS4GHK0_9FIRM</name>
<evidence type="ECO:0000259" key="2">
    <source>
        <dbReference type="Pfam" id="PF13649"/>
    </source>
</evidence>
<dbReference type="Pfam" id="PF13649">
    <property type="entry name" value="Methyltransf_25"/>
    <property type="match status" value="1"/>
</dbReference>
<dbReference type="CDD" id="cd02440">
    <property type="entry name" value="AdoMet_MTases"/>
    <property type="match status" value="1"/>
</dbReference>
<dbReference type="GO" id="GO:0032259">
    <property type="term" value="P:methylation"/>
    <property type="evidence" value="ECO:0007669"/>
    <property type="project" value="UniProtKB-KW"/>
</dbReference>
<dbReference type="EMBL" id="JAGGKS010000010">
    <property type="protein sequence ID" value="MBP1927173.1"/>
    <property type="molecule type" value="Genomic_DNA"/>
</dbReference>
<feature type="domain" description="Methyltransferase" evidence="2">
    <location>
        <begin position="72"/>
        <end position="165"/>
    </location>
</feature>
<proteinExistence type="predicted"/>
<sequence>MYENILNYLKDKPQLYEPSTAPFWDDENISKYMLDAHLNPNIEAASRQLDFIKKSVEWIRSMFKKTSGKKLLDLGCGPGIYAELFAQLGFQVTGIDFSKRSIEYANRNAYLNEKNIDYIYENYLDIEYRNEFDLITLIYCDFGVLSPNERKVLLNRIMNALKQDGILILDGFTKNQLSDVPEKQDLYYTDAGFWCSKPHVCIQRNYHYIETENYLEQYVIITEDNCDCYNIWNKLFTMKSLSDEIKSAGFEKTTFYDDVCGKELSDISKTICAVAQK</sequence>
<protein>
    <submittedName>
        <fullName evidence="3">SAM-dependent methyltransferase</fullName>
    </submittedName>
</protein>
<dbReference type="RefSeq" id="WP_209512886.1">
    <property type="nucleotide sequence ID" value="NZ_JAGGKS010000010.1"/>
</dbReference>